<feature type="domain" description="Recombinase" evidence="1">
    <location>
        <begin position="5"/>
        <end position="91"/>
    </location>
</feature>
<sequence length="156" mass="18776">MARIPYGYRIVDGKAVIDEVKAQEVREFFRFYLEFKNISQAAKKSGIKRDWPVTGKILSKKLYLGTEFYPQIIDEDMFRQVQQIRHENAIRNHRYKEPKPIKEIRLITSYQLEKVEKKYDDPYRQAVYAYSQIKEVQNECQRYNYSTKKNSGEYGR</sequence>
<evidence type="ECO:0000313" key="3">
    <source>
        <dbReference type="Proteomes" id="UP000186260"/>
    </source>
</evidence>
<dbReference type="InterPro" id="IPR011109">
    <property type="entry name" value="DNA_bind_recombinase_dom"/>
</dbReference>
<dbReference type="Gene3D" id="3.90.1750.20">
    <property type="entry name" value="Putative Large Serine Recombinase, Chain B, Domain 2"/>
    <property type="match status" value="1"/>
</dbReference>
<keyword evidence="3" id="KW-1185">Reference proteome</keyword>
<evidence type="ECO:0000259" key="1">
    <source>
        <dbReference type="PROSITE" id="PS51737"/>
    </source>
</evidence>
<dbReference type="EMBL" id="CP019058">
    <property type="protein sequence ID" value="APW18798.1"/>
    <property type="molecule type" value="Genomic_DNA"/>
</dbReference>
<evidence type="ECO:0000313" key="2">
    <source>
        <dbReference type="EMBL" id="APW18798.1"/>
    </source>
</evidence>
<dbReference type="InterPro" id="IPR038109">
    <property type="entry name" value="DNA_bind_recomb_sf"/>
</dbReference>
<dbReference type="RefSeq" id="WP_076002860.1">
    <property type="nucleotide sequence ID" value="NZ_CP019058.1"/>
</dbReference>
<organism evidence="2 3">
    <name type="scientific">Gardnerella swidsinskii</name>
    <dbReference type="NCBI Taxonomy" id="2792979"/>
    <lineage>
        <taxon>Bacteria</taxon>
        <taxon>Bacillati</taxon>
        <taxon>Actinomycetota</taxon>
        <taxon>Actinomycetes</taxon>
        <taxon>Bifidobacteriales</taxon>
        <taxon>Bifidobacteriaceae</taxon>
        <taxon>Gardnerella</taxon>
    </lineage>
</organism>
<gene>
    <name evidence="2" type="ORF">BVL65_04370</name>
</gene>
<dbReference type="PROSITE" id="PS51737">
    <property type="entry name" value="RECOMBINASE_DNA_BIND"/>
    <property type="match status" value="1"/>
</dbReference>
<proteinExistence type="predicted"/>
<name>A0ABM6GJC1_9BIFI</name>
<dbReference type="Proteomes" id="UP000186260">
    <property type="component" value="Chromosome"/>
</dbReference>
<accession>A0ABM6GJC1</accession>
<protein>
    <submittedName>
        <fullName evidence="2">DNA recombinase</fullName>
    </submittedName>
</protein>
<reference evidence="3" key="1">
    <citation type="submission" date="2017-01" db="EMBL/GenBank/DDBJ databases">
        <title>Gardnerella vaginalis bacteremia associated with severe acute encephalopathy in a young female patient: Case Report and characterization of the isolate.</title>
        <authorList>
            <person name="Tankovic J."/>
            <person name="Timinskas A."/>
            <person name="Zilnyte M."/>
            <person name="Janulaitiene M."/>
            <person name="Zvirbliene A."/>
            <person name="Pleckaityte M."/>
        </authorList>
    </citation>
    <scope>NUCLEOTIDE SEQUENCE [LARGE SCALE GENOMIC DNA]</scope>
    <source>
        <strain evidence="3">GV37</strain>
    </source>
</reference>